<gene>
    <name evidence="1" type="ORF">K0O23_16300</name>
</gene>
<reference evidence="1 2" key="1">
    <citation type="journal article" date="2016" name="Int. J. Syst. Evol. Microbiol.">
        <title>Pontibacter aydingkolensis sp. nov., isolated from soil of a salt lake.</title>
        <authorList>
            <person name="Osman G."/>
            <person name="Zhang T."/>
            <person name="Lou K."/>
            <person name="Gao Y."/>
            <person name="Chang W."/>
            <person name="Lin Q."/>
            <person name="Yang H.M."/>
            <person name="Huo X.D."/>
            <person name="Wang N."/>
        </authorList>
    </citation>
    <scope>NUCLEOTIDE SEQUENCE [LARGE SCALE GENOMIC DNA]</scope>
    <source>
        <strain evidence="1 2">KACC 19255</strain>
    </source>
</reference>
<evidence type="ECO:0008006" key="3">
    <source>
        <dbReference type="Google" id="ProtNLM"/>
    </source>
</evidence>
<organism evidence="1 2">
    <name type="scientific">Pontibacter aydingkolensis</name>
    <dbReference type="NCBI Taxonomy" id="1911536"/>
    <lineage>
        <taxon>Bacteria</taxon>
        <taxon>Pseudomonadati</taxon>
        <taxon>Bacteroidota</taxon>
        <taxon>Cytophagia</taxon>
        <taxon>Cytophagales</taxon>
        <taxon>Hymenobacteraceae</taxon>
        <taxon>Pontibacter</taxon>
    </lineage>
</organism>
<evidence type="ECO:0000313" key="2">
    <source>
        <dbReference type="Proteomes" id="UP000813018"/>
    </source>
</evidence>
<protein>
    <recommendedName>
        <fullName evidence="3">Cyclase</fullName>
    </recommendedName>
</protein>
<keyword evidence="2" id="KW-1185">Reference proteome</keyword>
<proteinExistence type="predicted"/>
<dbReference type="RefSeq" id="WP_219878513.1">
    <property type="nucleotide sequence ID" value="NZ_JAHYXK010000017.1"/>
</dbReference>
<name>A0ABS7CXR8_9BACT</name>
<dbReference type="EMBL" id="JAHYXK010000017">
    <property type="protein sequence ID" value="MBW7468639.1"/>
    <property type="molecule type" value="Genomic_DNA"/>
</dbReference>
<comment type="caution">
    <text evidence="1">The sequence shown here is derived from an EMBL/GenBank/DDBJ whole genome shotgun (WGS) entry which is preliminary data.</text>
</comment>
<accession>A0ABS7CXR8</accession>
<dbReference type="Proteomes" id="UP000813018">
    <property type="component" value="Unassembled WGS sequence"/>
</dbReference>
<evidence type="ECO:0000313" key="1">
    <source>
        <dbReference type="EMBL" id="MBW7468639.1"/>
    </source>
</evidence>
<sequence length="93" mass="10700">MGYILIKHEVNDFNKWKTVYDEHKNVRDAAGLHEVYLLQNKYNHNEVILLFEAKNDNRALDFIESDDLKEAMKRAGVVGTPEIRLLEGASVNA</sequence>